<evidence type="ECO:0000313" key="3">
    <source>
        <dbReference type="Proteomes" id="UP000000268"/>
    </source>
</evidence>
<organism evidence="2 3">
    <name type="scientific">Acaryochloris marina (strain MBIC 11017)</name>
    <dbReference type="NCBI Taxonomy" id="329726"/>
    <lineage>
        <taxon>Bacteria</taxon>
        <taxon>Bacillati</taxon>
        <taxon>Cyanobacteriota</taxon>
        <taxon>Cyanophyceae</taxon>
        <taxon>Acaryochloridales</taxon>
        <taxon>Acaryochloridaceae</taxon>
        <taxon>Acaryochloris</taxon>
    </lineage>
</organism>
<dbReference type="InterPro" id="IPR029060">
    <property type="entry name" value="PIN-like_dom_sf"/>
</dbReference>
<dbReference type="SUPFAM" id="SSF88723">
    <property type="entry name" value="PIN domain-like"/>
    <property type="match status" value="1"/>
</dbReference>
<proteinExistence type="predicted"/>
<dbReference type="Proteomes" id="UP000000268">
    <property type="component" value="Plasmid pREB1"/>
</dbReference>
<dbReference type="HOGENOM" id="CLU_129890_2_1_3"/>
<dbReference type="Gene3D" id="3.40.50.1010">
    <property type="entry name" value="5'-nuclease"/>
    <property type="match status" value="1"/>
</dbReference>
<dbReference type="InterPro" id="IPR041705">
    <property type="entry name" value="PIN_Sll0205"/>
</dbReference>
<dbReference type="PANTHER" id="PTHR36173:SF1">
    <property type="entry name" value="RIBONUCLEASE VAPC22"/>
    <property type="match status" value="1"/>
</dbReference>
<keyword evidence="2" id="KW-0614">Plasmid</keyword>
<dbReference type="PANTHER" id="PTHR36173">
    <property type="entry name" value="RIBONUCLEASE VAPC16-RELATED"/>
    <property type="match status" value="1"/>
</dbReference>
<dbReference type="InterPro" id="IPR052919">
    <property type="entry name" value="TA_system_RNase"/>
</dbReference>
<gene>
    <name evidence="2" type="ordered locus">AM1_A0134</name>
</gene>
<dbReference type="OrthoDB" id="9798990at2"/>
<keyword evidence="3" id="KW-1185">Reference proteome</keyword>
<evidence type="ECO:0000259" key="1">
    <source>
        <dbReference type="Pfam" id="PF01850"/>
    </source>
</evidence>
<geneLocation type="plasmid" evidence="2 3">
    <name>pREB1</name>
</geneLocation>
<feature type="domain" description="PIN" evidence="1">
    <location>
        <begin position="7"/>
        <end position="127"/>
    </location>
</feature>
<dbReference type="AlphaFoldDB" id="A8ZKE3"/>
<dbReference type="Pfam" id="PF01850">
    <property type="entry name" value="PIN"/>
    <property type="match status" value="1"/>
</dbReference>
<dbReference type="EMBL" id="CP000838">
    <property type="protein sequence ID" value="ABW31643.1"/>
    <property type="molecule type" value="Genomic_DNA"/>
</dbReference>
<dbReference type="CDD" id="cd09872">
    <property type="entry name" value="PIN_Sll0205-like"/>
    <property type="match status" value="1"/>
</dbReference>
<evidence type="ECO:0000313" key="2">
    <source>
        <dbReference type="EMBL" id="ABW31643.1"/>
    </source>
</evidence>
<sequence length="140" mass="15113">MSQDLLVLDTHIWIWLLNGNIGRLSSEGLSAIEKASQSAQLGVSAISVWEVGMLESKGRLRLSKGCLDWVREALSAPGLRLLPLTPEIAIESSRLPGQIHGDPADRILAATARILNGTLVTQDLKLLSYGEQAYLSVLQG</sequence>
<reference evidence="2 3" key="1">
    <citation type="journal article" date="2008" name="Proc. Natl. Acad. Sci. U.S.A.">
        <title>Niche adaptation and genome expansion in the chlorophyll d-producing cyanobacterium Acaryochloris marina.</title>
        <authorList>
            <person name="Swingley W.D."/>
            <person name="Chen M."/>
            <person name="Cheung P.C."/>
            <person name="Conrad A.L."/>
            <person name="Dejesa L.C."/>
            <person name="Hao J."/>
            <person name="Honchak B.M."/>
            <person name="Karbach L.E."/>
            <person name="Kurdoglu A."/>
            <person name="Lahiri S."/>
            <person name="Mastrian S.D."/>
            <person name="Miyashita H."/>
            <person name="Page L."/>
            <person name="Ramakrishna P."/>
            <person name="Satoh S."/>
            <person name="Sattley W.M."/>
            <person name="Shimada Y."/>
            <person name="Taylor H.L."/>
            <person name="Tomo T."/>
            <person name="Tsuchiya T."/>
            <person name="Wang Z.T."/>
            <person name="Raymond J."/>
            <person name="Mimuro M."/>
            <person name="Blankenship R.E."/>
            <person name="Touchman J.W."/>
        </authorList>
    </citation>
    <scope>NUCLEOTIDE SEQUENCE [LARGE SCALE GENOMIC DNA]</scope>
    <source>
        <strain evidence="3">MBIC 11017</strain>
        <plasmid evidence="3">Plasmid pREB1</plasmid>
    </source>
</reference>
<dbReference type="RefSeq" id="WP_012166642.1">
    <property type="nucleotide sequence ID" value="NC_009926.1"/>
</dbReference>
<dbReference type="InterPro" id="IPR002716">
    <property type="entry name" value="PIN_dom"/>
</dbReference>
<accession>A8ZKE3</accession>
<dbReference type="KEGG" id="amr:AM1_A0134"/>
<name>A8ZKE3_ACAM1</name>
<protein>
    <submittedName>
        <fullName evidence="2">PIN domain protein</fullName>
    </submittedName>
</protein>